<dbReference type="EMBL" id="SMAJ01000005">
    <property type="protein sequence ID" value="TCT08488.1"/>
    <property type="molecule type" value="Genomic_DNA"/>
</dbReference>
<sequence>MRTAFPYDYPRVEAEVLRHVPQWRSMHFDAVVAIARGGLAPAIMAAGALSLPLFALSYARPARAVDWFTALAPAAGVRVLLVEDVAGRGTTLVDCRDFLLKAGYEVAIFALAYDSESRIRPDFGQEMPKGAGAWFPWEREAVTPAFAATGNRPDRPESEYASWAVDLDGVLAPDLPPRLYEPATLDIALALRDDLAPCAVMPPVNLTQMAVITGRPEQDRARTQGWLTRHGFQGPLLMRDPRRHDAAGTAEHKADCLLEHGHTHFIESDPGQAIEIARRVPVGRIFWWDGRQAISLSAHMAEPLVRA</sequence>
<keyword evidence="2" id="KW-0328">Glycosyltransferase</keyword>
<keyword evidence="3" id="KW-1185">Reference proteome</keyword>
<dbReference type="InterPro" id="IPR029057">
    <property type="entry name" value="PRTase-like"/>
</dbReference>
<dbReference type="SUPFAM" id="SSF53271">
    <property type="entry name" value="PRTase-like"/>
    <property type="match status" value="1"/>
</dbReference>
<feature type="domain" description="Phosphoribosyltransferase" evidence="1">
    <location>
        <begin position="27"/>
        <end position="122"/>
    </location>
</feature>
<dbReference type="CDD" id="cd06223">
    <property type="entry name" value="PRTases_typeI"/>
    <property type="match status" value="1"/>
</dbReference>
<accession>A0A4V2UYR7</accession>
<name>A0A4V2UYR7_9BURK</name>
<evidence type="ECO:0000259" key="1">
    <source>
        <dbReference type="Pfam" id="PF00156"/>
    </source>
</evidence>
<dbReference type="Pfam" id="PF00156">
    <property type="entry name" value="Pribosyltran"/>
    <property type="match status" value="1"/>
</dbReference>
<organism evidence="2 3">
    <name type="scientific">Paralcaligenes ureilyticus</name>
    <dbReference type="NCBI Taxonomy" id="627131"/>
    <lineage>
        <taxon>Bacteria</taxon>
        <taxon>Pseudomonadati</taxon>
        <taxon>Pseudomonadota</taxon>
        <taxon>Betaproteobacteria</taxon>
        <taxon>Burkholderiales</taxon>
        <taxon>Alcaligenaceae</taxon>
        <taxon>Paralcaligenes</taxon>
    </lineage>
</organism>
<evidence type="ECO:0000313" key="3">
    <source>
        <dbReference type="Proteomes" id="UP000295525"/>
    </source>
</evidence>
<gene>
    <name evidence="2" type="ORF">EDC26_10539</name>
</gene>
<protein>
    <submittedName>
        <fullName evidence="2">Hypoxanthine phosphoribosyltransferase</fullName>
    </submittedName>
</protein>
<comment type="caution">
    <text evidence="2">The sequence shown here is derived from an EMBL/GenBank/DDBJ whole genome shotgun (WGS) entry which is preliminary data.</text>
</comment>
<dbReference type="GO" id="GO:0016757">
    <property type="term" value="F:glycosyltransferase activity"/>
    <property type="evidence" value="ECO:0007669"/>
    <property type="project" value="UniProtKB-KW"/>
</dbReference>
<dbReference type="InterPro" id="IPR000836">
    <property type="entry name" value="PRTase_dom"/>
</dbReference>
<dbReference type="AlphaFoldDB" id="A0A4V2UYR7"/>
<proteinExistence type="predicted"/>
<dbReference type="Proteomes" id="UP000295525">
    <property type="component" value="Unassembled WGS sequence"/>
</dbReference>
<evidence type="ECO:0000313" key="2">
    <source>
        <dbReference type="EMBL" id="TCT08488.1"/>
    </source>
</evidence>
<keyword evidence="2" id="KW-0808">Transferase</keyword>
<dbReference type="Gene3D" id="3.40.50.2020">
    <property type="match status" value="1"/>
</dbReference>
<dbReference type="RefSeq" id="WP_243700843.1">
    <property type="nucleotide sequence ID" value="NZ_SMAJ01000005.1"/>
</dbReference>
<reference evidence="2 3" key="1">
    <citation type="submission" date="2019-03" db="EMBL/GenBank/DDBJ databases">
        <title>Genomic Encyclopedia of Type Strains, Phase IV (KMG-IV): sequencing the most valuable type-strain genomes for metagenomic binning, comparative biology and taxonomic classification.</title>
        <authorList>
            <person name="Goeker M."/>
        </authorList>
    </citation>
    <scope>NUCLEOTIDE SEQUENCE [LARGE SCALE GENOMIC DNA]</scope>
    <source>
        <strain evidence="2 3">DSM 24591</strain>
    </source>
</reference>